<dbReference type="RefSeq" id="WP_265222381.1">
    <property type="nucleotide sequence ID" value="NZ_CP073633.1"/>
</dbReference>
<proteinExistence type="predicted"/>
<evidence type="ECO:0000313" key="1">
    <source>
        <dbReference type="EMBL" id="WHQ68657.1"/>
    </source>
</evidence>
<dbReference type="EMBL" id="CP073633">
    <property type="protein sequence ID" value="WHQ68657.1"/>
    <property type="molecule type" value="Genomic_DNA"/>
</dbReference>
<evidence type="ECO:0000313" key="2">
    <source>
        <dbReference type="Proteomes" id="UP001223720"/>
    </source>
</evidence>
<name>A0AAX3WBE0_METEX</name>
<dbReference type="Proteomes" id="UP001223720">
    <property type="component" value="Chromosome"/>
</dbReference>
<reference evidence="1" key="1">
    <citation type="journal article" date="2022" name="Biotechnol. Bioprocess Eng.">
        <title>Pan-genome Analysis Reveals Comparative Genomic Features of Central Metabolic Pathways in Methylorubrum extorquens.</title>
        <authorList>
            <person name="Lee G.M."/>
            <person name="Scott-Nevros Z.K."/>
            <person name="Lee S.-M."/>
            <person name="Kim D."/>
        </authorList>
    </citation>
    <scope>NUCLEOTIDE SEQUENCE</scope>
    <source>
        <strain evidence="1">ATCC 55366</strain>
    </source>
</reference>
<accession>A0AAX3WBE0</accession>
<sequence length="60" mass="6840">MRTFCEFLPYIQHGLADVTRPQEAWDNSRGGSEGHSDLRGGQTLDLFDGWLARVSWWANS</sequence>
<gene>
    <name evidence="1" type="ORF">KEC54_20140</name>
</gene>
<protein>
    <submittedName>
        <fullName evidence="1">Uncharacterized protein</fullName>
    </submittedName>
</protein>
<dbReference type="AlphaFoldDB" id="A0AAX3WBE0"/>
<organism evidence="1 2">
    <name type="scientific">Methylorubrum extorquens</name>
    <name type="common">Methylobacterium dichloromethanicum</name>
    <name type="synonym">Methylobacterium extorquens</name>
    <dbReference type="NCBI Taxonomy" id="408"/>
    <lineage>
        <taxon>Bacteria</taxon>
        <taxon>Pseudomonadati</taxon>
        <taxon>Pseudomonadota</taxon>
        <taxon>Alphaproteobacteria</taxon>
        <taxon>Hyphomicrobiales</taxon>
        <taxon>Methylobacteriaceae</taxon>
        <taxon>Methylorubrum</taxon>
    </lineage>
</organism>